<dbReference type="Pfam" id="PF07424">
    <property type="entry name" value="TrbM"/>
    <property type="match status" value="1"/>
</dbReference>
<protein>
    <submittedName>
        <fullName evidence="2">TrbM protein</fullName>
    </submittedName>
</protein>
<keyword evidence="1" id="KW-0732">Signal</keyword>
<evidence type="ECO:0000313" key="3">
    <source>
        <dbReference type="Proteomes" id="UP000242418"/>
    </source>
</evidence>
<proteinExistence type="predicted"/>
<feature type="chain" id="PRO_5044223472" evidence="1">
    <location>
        <begin position="22"/>
        <end position="98"/>
    </location>
</feature>
<accession>A0AB37ZDD7</accession>
<dbReference type="Proteomes" id="UP000242418">
    <property type="component" value="Unassembled WGS sequence"/>
</dbReference>
<dbReference type="InterPro" id="IPR009989">
    <property type="entry name" value="TrbM"/>
</dbReference>
<gene>
    <name evidence="2" type="ORF">SAMN05216370_0027</name>
</gene>
<evidence type="ECO:0000256" key="1">
    <source>
        <dbReference type="SAM" id="SignalP"/>
    </source>
</evidence>
<comment type="caution">
    <text evidence="2">The sequence shown here is derived from an EMBL/GenBank/DDBJ whole genome shotgun (WGS) entry which is preliminary data.</text>
</comment>
<keyword evidence="3" id="KW-1185">Reference proteome</keyword>
<dbReference type="EMBL" id="FMTL01000010">
    <property type="protein sequence ID" value="SCW89319.1"/>
    <property type="molecule type" value="Genomic_DNA"/>
</dbReference>
<reference evidence="2 3" key="1">
    <citation type="submission" date="2016-10" db="EMBL/GenBank/DDBJ databases">
        <authorList>
            <person name="Varghese N."/>
            <person name="Submissions S."/>
        </authorList>
    </citation>
    <scope>NUCLEOTIDE SEQUENCE [LARGE SCALE GENOMIC DNA]</scope>
    <source>
        <strain evidence="2 3">DSM 17833</strain>
    </source>
</reference>
<evidence type="ECO:0000313" key="2">
    <source>
        <dbReference type="EMBL" id="SCW89319.1"/>
    </source>
</evidence>
<feature type="signal peptide" evidence="1">
    <location>
        <begin position="1"/>
        <end position="21"/>
    </location>
</feature>
<sequence length="98" mass="10860">MMKSRIFAGLVVATLSFSAMAKDPCGTELCLSNYQMAMQGGMCKQHIDDFFSIIKYKKDKFSPSKTLKARKDYLDKCESGNSSDKASILAKYGSIIKP</sequence>
<organism evidence="2 3">
    <name type="scientific">Pseudomonas peli</name>
    <dbReference type="NCBI Taxonomy" id="592361"/>
    <lineage>
        <taxon>Bacteria</taxon>
        <taxon>Pseudomonadati</taxon>
        <taxon>Pseudomonadota</taxon>
        <taxon>Gammaproteobacteria</taxon>
        <taxon>Pseudomonadales</taxon>
        <taxon>Pseudomonadaceae</taxon>
        <taxon>Pseudomonas</taxon>
    </lineage>
</organism>
<name>A0AB37ZDD7_9PSED</name>
<dbReference type="AlphaFoldDB" id="A0AB37ZDD7"/>
<dbReference type="RefSeq" id="WP_090256219.1">
    <property type="nucleotide sequence ID" value="NZ_FMTL01000010.1"/>
</dbReference>